<feature type="signal peptide" evidence="2">
    <location>
        <begin position="1"/>
        <end position="21"/>
    </location>
</feature>
<dbReference type="Pfam" id="PF13472">
    <property type="entry name" value="Lipase_GDSL_2"/>
    <property type="match status" value="1"/>
</dbReference>
<dbReference type="Proteomes" id="UP000290985">
    <property type="component" value="Chromosome"/>
</dbReference>
<dbReference type="GO" id="GO:0004622">
    <property type="term" value="F:phosphatidylcholine lysophospholipase activity"/>
    <property type="evidence" value="ECO:0007669"/>
    <property type="project" value="TreeGrafter"/>
</dbReference>
<feature type="compositionally biased region" description="Polar residues" evidence="1">
    <location>
        <begin position="55"/>
        <end position="68"/>
    </location>
</feature>
<dbReference type="InterPro" id="IPR013830">
    <property type="entry name" value="SGNH_hydro"/>
</dbReference>
<dbReference type="KEGG" id="mcit:NCTC10181_00852"/>
<evidence type="ECO:0000313" key="5">
    <source>
        <dbReference type="Proteomes" id="UP000290985"/>
    </source>
</evidence>
<evidence type="ECO:0000259" key="3">
    <source>
        <dbReference type="Pfam" id="PF13472"/>
    </source>
</evidence>
<accession>A0A449B305</accession>
<dbReference type="RefSeq" id="WP_129725754.1">
    <property type="nucleotide sequence ID" value="NZ_LR215036.1"/>
</dbReference>
<proteinExistence type="predicted"/>
<keyword evidence="5" id="KW-1185">Reference proteome</keyword>
<evidence type="ECO:0000256" key="2">
    <source>
        <dbReference type="SAM" id="SignalP"/>
    </source>
</evidence>
<dbReference type="InterPro" id="IPR051532">
    <property type="entry name" value="Ester_Hydrolysis_Enzymes"/>
</dbReference>
<name>A0A449B305_9BACT</name>
<feature type="chain" id="PRO_5019127533" description="SGNH hydrolase-type esterase domain-containing protein" evidence="2">
    <location>
        <begin position="22"/>
        <end position="4092"/>
    </location>
</feature>
<keyword evidence="2" id="KW-0732">Signal</keyword>
<reference evidence="4 5" key="1">
    <citation type="submission" date="2019-01" db="EMBL/GenBank/DDBJ databases">
        <authorList>
            <consortium name="Pathogen Informatics"/>
        </authorList>
    </citation>
    <scope>NUCLEOTIDE SEQUENCE [LARGE SCALE GENOMIC DNA]</scope>
    <source>
        <strain evidence="4 5">NCTC10181</strain>
    </source>
</reference>
<evidence type="ECO:0000256" key="1">
    <source>
        <dbReference type="SAM" id="MobiDB-lite"/>
    </source>
</evidence>
<gene>
    <name evidence="4" type="ORF">NCTC10181_00852</name>
</gene>
<dbReference type="CDD" id="cd00229">
    <property type="entry name" value="SGNH_hydrolase"/>
    <property type="match status" value="1"/>
</dbReference>
<feature type="domain" description="SGNH hydrolase-type esterase" evidence="3">
    <location>
        <begin position="107"/>
        <end position="373"/>
    </location>
</feature>
<dbReference type="PANTHER" id="PTHR30383:SF27">
    <property type="entry name" value="SPORE GERMINATION LIPASE LIPC"/>
    <property type="match status" value="1"/>
</dbReference>
<organism evidence="4 5">
    <name type="scientific">Mycoplasmopsis citelli</name>
    <dbReference type="NCBI Taxonomy" id="171281"/>
    <lineage>
        <taxon>Bacteria</taxon>
        <taxon>Bacillati</taxon>
        <taxon>Mycoplasmatota</taxon>
        <taxon>Mycoplasmoidales</taxon>
        <taxon>Metamycoplasmataceae</taxon>
        <taxon>Mycoplasmopsis</taxon>
    </lineage>
</organism>
<dbReference type="EMBL" id="LR215036">
    <property type="protein sequence ID" value="VEU74978.1"/>
    <property type="molecule type" value="Genomic_DNA"/>
</dbReference>
<evidence type="ECO:0000313" key="4">
    <source>
        <dbReference type="EMBL" id="VEU74978.1"/>
    </source>
</evidence>
<sequence>MSKSKNLIIGLSLLSISSAYVASCSAPGSSKPIQKVDPKIDLGSQKNKEQPISPVISNPNTSTSSAPVPESRSSWWSWLFSNPVDSNAAKTVSSKLIKAQDKINYVAFGDSITAGFDGTLPADYQGEKTQNVTITGLSYPAFLARLLNNQNRVNEFKNFAHSGASILDWLDFLGVDHQNQTKSHAFRNIYGNNYNDALKDFKDRLSRANLVTFTLGANDLFELVAKNIQDYNLSDIFKTLLSSSPSYGTLVSFVNDVLGKSLSVINQRLNTLIANIKVLAPHANINIIAYPTPLLGIKESFDQYFKSLFRFLPIISIKPLDYLIGVLNSGLKSSAKTGSINYINLYNSTYWTDNATNLSTILFDIHPNTLGYKKMAMDLYLKLTVEKFGVSNYQNYDFNKDFLNSDSDTLEYQIQTTQNPNQVLGTSTQDYLSNISSFETQMQPYRDERNFGKRVGDLVNIFGDLLTTKGIQDSIYNLQVQLRNLKESNQLSLSAIPTLIASTFLNEVNIVKLVSTLSKSEVIRDNKERITQIFNSILENGLNAYKGSIAELLSNKLLQATQNKLKESSVKSIVNKILADQNFEKFLKTLSNIFISHPENFEAVQSYKDILLAFLKNNEDFENLSDSFSSIAGYVFENSQIQDLFADIFHQYLVDNQLNSNISSDQSKKFTKDILTFASDSLLKDNLLKDTIKGILDDLKTNPNTNITSVLKSAFGNVFDSLFKFTDDNSKLISLLKKLLSSDLISQNKNLIKQLISNILNSDQGISVGIVSKFIPKNVAEQLYQYGGKENVASLIKYLFDLNPTKEIINNITSVFVENYKSYADFQTFNDLIQKILASVNLDQIKSNANLIVNDLLSSQQFAQIINNLLLNTLATLGLNSQDSKVSQFTDEVSKSLKSLVDYLGVKEEIINLVFDKFKQIQTNGNSLDVLSNIPSQILEIISNKVNQDTFGFVKGLVKLPVINSVNFKEVFAQLTDKIWDKLNLASSISQPLISTLEPQFTNPNISKYVDKDEIIVFIENLVQTNGFKNVIVSSIDLIIQNPIWETDVNNFKDLFVGLLKDKNLKSIFKSSLSQLIDDTLSTTSLEKSFAKLVNALLERYQVSLSDDNLAPLGTEFTGFLKEVLNQNDLKENILDEIFEALANSQNLQNISSVILDNVVKALNLNSSSTFISSILASEFVASKKENIKTLFEEFLTKLSASNQKGVFLEDLGLSSLVAKNVLTSEELNTLAQFIFSSNSLMSVIKKIFNNAIDNGKELASSNTYIEILDNLTYKQPYLLELKQPLIDLLNQNLENELIKKIISKSLHNFLVKESLDTGLTLDQSTKVVSDLISFVKNNSLITSLISNFINEFVDNAYNGTLSQINEILSRSLNSAFETTFDFSKDGGVQRVLSLFNQLTNSNFFAQNKDYFKTLLNNIVEKLPQLNAGSLLIKLLPGQTQEFIASSITLEKFNPLMNLVIGLGDTKNILKEIINSILDSYQSLQNVTSFNDLVLKAIKTINFDNIKTNAKNLLSTLIAQAEFKPLLKSIFSELYKSLKLNPEESHNAKFIEDLSSDFKTIIDQFQLLNPLLDKVFEKLSQASKSNQPLEVLKTLPGDLGTIFAQKVTNNPKEFISKVFNLAIFNSNKSALSDLVKAIYGISQQNEIFENLIKARVIPLLLQAPASEYVDAEEIGDLLLNLFESDGLKNFIFSSIDLLLNNQDWLNHLDSPKALINSILKIPSFTNQTKASFAPLLKEVISNNKIKETLAKLAHKFASENGFNFETKKLSIVAKNAIRSVIPYLESLGVLQSLIDNIFGVIEQQKDVDLIISNLPSAINSTFDFSNFKFVKHLLASDLFTQNQNILKEILSSFVDQFTTKNQYSQLVDQLNINNLVSNLNLSQQQINNLNTFIKEILKDANFNNIVKAIIPYFVDQAQNLSQTNSYNELAIAVVKNDQLIPLVKQQLSTLIKKALQNSDVQSILATLANNALNSSSYNWIFNGIQNPEDLFKNLFALSEQIESEFNILEKFFQGALAFTQDQQANSLNDFVNKLVKEFSNLFNSENLEQNAIKLVGLTTNLLPANETKLSKIVENILDKAKDSSDFINQLISFIPAEIQEKITPYVSKDNLGYLVQKLFSLSKFKEFVLDGFSSTIRSKEQIKQASSFSDLVKLVLSKLDLANKGKSAFEELITTFNADTKLKEIVKLALSKVLSEQFNFVSSTQLTNFSSDISDHIITLLQNLGVYDLSITTLFNSLSTFISSSNPDLKTQVINQLLEVVTNKFKENPQNFINSIVSSQIFSNNKATIKAILVFVAKKLITQETIQSLLEKEINSLSEQEAKYLDKDTLKELLKEILSLENLEQLLQFSINYLVENTSWVNNVYDINALIFKFIKDSHILSTQKTQLSILNNKILDSDKLNKLIQKAINVFLKEQGYSQEINLQLASGIKNFIQEFNEKDSQRTLIDKLLSLLEQKVQASDSLSQAFREFSSSLVSTLQLGNFKLTKALIDSTLLKGSNKQEVKNILKFFFNKYHTTENVDKLLSLVPFDSIAQATGDTKEHIKTLLSTILNNNNIRLIADKTITFIVDNVEIFANASSYSDLVKIAFAQQSFIASIKQNFIDLLNVIVKNQQSKTLLSQLISSALNNSKIQNFLTGITDKNRLVNNLLEVFDIFDEQLGISSILYESAVHFLKENGLAFENIGGLINYIFEGLKNSFGENTESKVAALVRSLSHSKLLNSNKDDLLAIFDNVFKNMQSDNFANLVENSLSDTFKDQINKYLSSQSFKELIKFIHSNAHFKELLIAVLRNSLNKFNEYASVQSYSDIAHKTLEIINVQGLENSLKDLISDLLTTSQVQTILHDFLKKTLKTYQTDVDDAQIQSFLQTLSSNFAQLIEAINLANPILEKVFEIIKSNNFITNPTQEISKIKPAISGIFKTTVSSDPKTFVDKILALEFIQSNKEGLAKTLTQLAKGLNAQGVIANFIKPSVEALDISNEVFKYVSKDQINALIEAILKTPQFSSLLETTVPELIKDTSWLNTLNNPLKMIFDIIKKPTIFSELQKQGKGFVETLLKDNALHNAVTNSLSYVFDAYNITLNNFNKADFIKQSLNNLVDILKSANLFDQLYENVFNTLNTSTSFNEFASQIPAQLTKILSTSHFDFVKALLNSTYVENQKEQLKNLIDSLMYWSSTKSDQIHSFLSALNLEPTLSKYQLSVNDVTNAISQIFGLAPVKNVLSSLVHHTLDNAKSISNASSYNDLVKNTFADSTFNTSIKENVKLSLSSLLSNDLIKDFVAKIVVKNLKDNNLSWLFDSIENPQELVKILFDTVEKLDEEFDLFSGIIYQGIDLLQSQGFMGDFSSILTNLANKIKTLLTEGNIESNLLRVIKTLLKSQAFQQADDQDFDYLDDVKQLFKNIFDYAAENVDFGNIIWNSLSQNTQQWIEKNLFSHTSLIELTNSALKSDEISQIINDIFAFILNNPQNVQKASNLNDVLKKYFDIQINVSYVKTRLTDVMVRTLSNPHFAQALKVAATKFFNFIEVPITKEITQLISLLENDLVPLANKIGLIDQVSQGLIKLIKNEQGSILEVLPKLGNQIFASVQLTNYNVFKKFIGDDIVSNNQSIIKNALDKIIESFVYRDGKLESILNSLKIGSSIVSYDGKTINNMLINAARNTNIMNVIKMLTASFVQNNKAYEQFNSWPEALNYFIKNANEQNIKNNLKVWFDEIAGQSNSYLAQGFGAILHNLFKSAGYNFDNNADLAMMKQIANGILKTLVYDSAMMNEIIFKIIHNIRSIDFTRVIEPRGAFSKAILSGALAPLLSDDGENILTSKLFDLTKLINRLTDNIGADTYTRFINRLFESSSLEDVTGIYHFLNGLLELDIQPKHHNASNLNPSFRNGRLDPEYKWNKPFAPNVKFDSYNIFKIKAIVSDFTSTFFRPIFMKIYADAAQNKWNINSFKVNDGYKALFRMHTLLLWIIHDKANLGFLFWNGTWDNVEAYIAFGQEKAWSAAYNKYKHQISSNDRILRSLGTHSGGWWNGYAKTFWRIYTSGNDQNSTNNGNYYDDQVLAYIYFRKSNPQDRHNPSKTKTKVLLESLEQGYIGSPTRVKE</sequence>
<dbReference type="PANTHER" id="PTHR30383">
    <property type="entry name" value="THIOESTERASE 1/PROTEASE 1/LYSOPHOSPHOLIPASE L1"/>
    <property type="match status" value="1"/>
</dbReference>
<dbReference type="OrthoDB" id="399880at2"/>
<dbReference type="InterPro" id="IPR036514">
    <property type="entry name" value="SGNH_hydro_sf"/>
</dbReference>
<feature type="region of interest" description="Disordered" evidence="1">
    <location>
        <begin position="43"/>
        <end position="68"/>
    </location>
</feature>
<dbReference type="Gene3D" id="3.40.50.1110">
    <property type="entry name" value="SGNH hydrolase"/>
    <property type="match status" value="1"/>
</dbReference>
<protein>
    <recommendedName>
        <fullName evidence="3">SGNH hydrolase-type esterase domain-containing protein</fullName>
    </recommendedName>
</protein>
<dbReference type="SUPFAM" id="SSF52266">
    <property type="entry name" value="SGNH hydrolase"/>
    <property type="match status" value="1"/>
</dbReference>